<sequence>MTNDKRKIVCRKRGPHQSQIFRFDFLQREAEPTLVVVECVAKKWRKEWMRGSCRSAFSALLV</sequence>
<protein>
    <submittedName>
        <fullName evidence="1">Uncharacterized protein</fullName>
    </submittedName>
</protein>
<gene>
    <name evidence="1" type="ORF">LOAG_16348</name>
</gene>
<accession>A0A1S0UMY3</accession>
<dbReference type="GeneID" id="31251367"/>
<organism evidence="1">
    <name type="scientific">Loa loa</name>
    <name type="common">Eye worm</name>
    <name type="synonym">Filaria loa</name>
    <dbReference type="NCBI Taxonomy" id="7209"/>
    <lineage>
        <taxon>Eukaryota</taxon>
        <taxon>Metazoa</taxon>
        <taxon>Ecdysozoa</taxon>
        <taxon>Nematoda</taxon>
        <taxon>Chromadorea</taxon>
        <taxon>Rhabditida</taxon>
        <taxon>Spirurina</taxon>
        <taxon>Spiruromorpha</taxon>
        <taxon>Filarioidea</taxon>
        <taxon>Onchocercidae</taxon>
        <taxon>Loa</taxon>
    </lineage>
</organism>
<name>A0A1S0UMY3_LOALO</name>
<proteinExistence type="predicted"/>
<dbReference type="CTD" id="31251367"/>
<reference evidence="1" key="1">
    <citation type="submission" date="2012-04" db="EMBL/GenBank/DDBJ databases">
        <title>The Genome Sequence of Loa loa.</title>
        <authorList>
            <consortium name="The Broad Institute Genome Sequencing Platform"/>
            <consortium name="Broad Institute Genome Sequencing Center for Infectious Disease"/>
            <person name="Nutman T.B."/>
            <person name="Fink D.L."/>
            <person name="Russ C."/>
            <person name="Young S."/>
            <person name="Zeng Q."/>
            <person name="Gargeya S."/>
            <person name="Alvarado L."/>
            <person name="Berlin A."/>
            <person name="Chapman S.B."/>
            <person name="Chen Z."/>
            <person name="Freedman E."/>
            <person name="Gellesch M."/>
            <person name="Goldberg J."/>
            <person name="Griggs A."/>
            <person name="Gujja S."/>
            <person name="Heilman E.R."/>
            <person name="Heiman D."/>
            <person name="Howarth C."/>
            <person name="Mehta T."/>
            <person name="Neiman D."/>
            <person name="Pearson M."/>
            <person name="Roberts A."/>
            <person name="Saif S."/>
            <person name="Shea T."/>
            <person name="Shenoy N."/>
            <person name="Sisk P."/>
            <person name="Stolte C."/>
            <person name="Sykes S."/>
            <person name="White J."/>
            <person name="Yandava C."/>
            <person name="Haas B."/>
            <person name="Henn M.R."/>
            <person name="Nusbaum C."/>
            <person name="Birren B."/>
        </authorList>
    </citation>
    <scope>NUCLEOTIDE SEQUENCE [LARGE SCALE GENOMIC DNA]</scope>
</reference>
<dbReference type="AlphaFoldDB" id="A0A1S0UMY3"/>
<dbReference type="KEGG" id="loa:LOAG_16348"/>
<dbReference type="EMBL" id="JH712066">
    <property type="protein sequence ID" value="EJD76768.1"/>
    <property type="molecule type" value="Genomic_DNA"/>
</dbReference>
<dbReference type="RefSeq" id="XP_020307546.1">
    <property type="nucleotide sequence ID" value="XM_020449000.1"/>
</dbReference>
<dbReference type="InParanoid" id="A0A1S0UMY3"/>
<evidence type="ECO:0000313" key="1">
    <source>
        <dbReference type="EMBL" id="EJD76768.1"/>
    </source>
</evidence>